<reference evidence="2" key="1">
    <citation type="journal article" date="2019" name="Int. J. Syst. Evol. Microbiol.">
        <title>The Global Catalogue of Microorganisms (GCM) 10K type strain sequencing project: providing services to taxonomists for standard genome sequencing and annotation.</title>
        <authorList>
            <consortium name="The Broad Institute Genomics Platform"/>
            <consortium name="The Broad Institute Genome Sequencing Center for Infectious Disease"/>
            <person name="Wu L."/>
            <person name="Ma J."/>
        </authorList>
    </citation>
    <scope>NUCLEOTIDE SEQUENCE [LARGE SCALE GENOMIC DNA]</scope>
    <source>
        <strain evidence="2">KCTC 52165</strain>
    </source>
</reference>
<dbReference type="Proteomes" id="UP001595583">
    <property type="component" value="Unassembled WGS sequence"/>
</dbReference>
<dbReference type="Gene3D" id="3.30.2000.20">
    <property type="match status" value="1"/>
</dbReference>
<dbReference type="EMBL" id="JBHRTK010000009">
    <property type="protein sequence ID" value="MFC3206116.1"/>
    <property type="molecule type" value="Genomic_DNA"/>
</dbReference>
<keyword evidence="2" id="KW-1185">Reference proteome</keyword>
<organism evidence="1 2">
    <name type="scientific">Aquamicrobium soli</name>
    <dbReference type="NCBI Taxonomy" id="1811518"/>
    <lineage>
        <taxon>Bacteria</taxon>
        <taxon>Pseudomonadati</taxon>
        <taxon>Pseudomonadota</taxon>
        <taxon>Alphaproteobacteria</taxon>
        <taxon>Hyphomicrobiales</taxon>
        <taxon>Phyllobacteriaceae</taxon>
        <taxon>Aquamicrobium</taxon>
    </lineage>
</organism>
<evidence type="ECO:0000313" key="2">
    <source>
        <dbReference type="Proteomes" id="UP001595583"/>
    </source>
</evidence>
<name>A0ABV7K7Y1_9HYPH</name>
<comment type="caution">
    <text evidence="1">The sequence shown here is derived from an EMBL/GenBank/DDBJ whole genome shotgun (WGS) entry which is preliminary data.</text>
</comment>
<dbReference type="RefSeq" id="WP_378219927.1">
    <property type="nucleotide sequence ID" value="NZ_JBHRTK010000009.1"/>
</dbReference>
<evidence type="ECO:0008006" key="3">
    <source>
        <dbReference type="Google" id="ProtNLM"/>
    </source>
</evidence>
<sequence>MSSFSAFETIKQYLSANWSATPLVFENDRFNLPGVPAAFVYVEIVGNTYDQASIGGGEERADNLWREWGQLYLNVMVPSGTGSGPARQYCDQLLALVAGHEIGALTFRDASIGMGEPGRTFANYYAMTASITWYRDE</sequence>
<evidence type="ECO:0000313" key="1">
    <source>
        <dbReference type="EMBL" id="MFC3206116.1"/>
    </source>
</evidence>
<accession>A0ABV7K7Y1</accession>
<protein>
    <recommendedName>
        <fullName evidence="3">DUF3168 domain-containing protein</fullName>
    </recommendedName>
</protein>
<gene>
    <name evidence="1" type="ORF">ACFOHJ_07835</name>
</gene>
<proteinExistence type="predicted"/>